<sequence>MTRRSYEHEAKSLASNESLVEETGGTERRKRVDLEQSTDHMAGGLRVATQVHSRTRTEEVEKEGQPNMDDDWESLSVRMRRQRRLRPSGE</sequence>
<organism evidence="2 3">
    <name type="scientific">Euphydryas editha</name>
    <name type="common">Edith's checkerspot</name>
    <dbReference type="NCBI Taxonomy" id="104508"/>
    <lineage>
        <taxon>Eukaryota</taxon>
        <taxon>Metazoa</taxon>
        <taxon>Ecdysozoa</taxon>
        <taxon>Arthropoda</taxon>
        <taxon>Hexapoda</taxon>
        <taxon>Insecta</taxon>
        <taxon>Pterygota</taxon>
        <taxon>Neoptera</taxon>
        <taxon>Endopterygota</taxon>
        <taxon>Lepidoptera</taxon>
        <taxon>Glossata</taxon>
        <taxon>Ditrysia</taxon>
        <taxon>Papilionoidea</taxon>
        <taxon>Nymphalidae</taxon>
        <taxon>Nymphalinae</taxon>
        <taxon>Euphydryas</taxon>
    </lineage>
</organism>
<dbReference type="Proteomes" id="UP001153954">
    <property type="component" value="Unassembled WGS sequence"/>
</dbReference>
<evidence type="ECO:0000313" key="2">
    <source>
        <dbReference type="EMBL" id="CAH2096273.1"/>
    </source>
</evidence>
<protein>
    <submittedName>
        <fullName evidence="2">Uncharacterized protein</fullName>
    </submittedName>
</protein>
<accession>A0AAU9UE13</accession>
<dbReference type="EMBL" id="CAKOGL010000016">
    <property type="protein sequence ID" value="CAH2096273.1"/>
    <property type="molecule type" value="Genomic_DNA"/>
</dbReference>
<feature type="compositionally biased region" description="Basic and acidic residues" evidence="1">
    <location>
        <begin position="1"/>
        <end position="11"/>
    </location>
</feature>
<keyword evidence="3" id="KW-1185">Reference proteome</keyword>
<dbReference type="AlphaFoldDB" id="A0AAU9UE13"/>
<reference evidence="2" key="1">
    <citation type="submission" date="2022-03" db="EMBL/GenBank/DDBJ databases">
        <authorList>
            <person name="Tunstrom K."/>
        </authorList>
    </citation>
    <scope>NUCLEOTIDE SEQUENCE</scope>
</reference>
<proteinExistence type="predicted"/>
<gene>
    <name evidence="2" type="ORF">EEDITHA_LOCUS11634</name>
</gene>
<feature type="compositionally biased region" description="Basic and acidic residues" evidence="1">
    <location>
        <begin position="25"/>
        <end position="38"/>
    </location>
</feature>
<comment type="caution">
    <text evidence="2">The sequence shown here is derived from an EMBL/GenBank/DDBJ whole genome shotgun (WGS) entry which is preliminary data.</text>
</comment>
<feature type="compositionally biased region" description="Basic and acidic residues" evidence="1">
    <location>
        <begin position="55"/>
        <end position="64"/>
    </location>
</feature>
<feature type="region of interest" description="Disordered" evidence="1">
    <location>
        <begin position="1"/>
        <end position="90"/>
    </location>
</feature>
<name>A0AAU9UE13_EUPED</name>
<evidence type="ECO:0000256" key="1">
    <source>
        <dbReference type="SAM" id="MobiDB-lite"/>
    </source>
</evidence>
<feature type="compositionally biased region" description="Basic residues" evidence="1">
    <location>
        <begin position="78"/>
        <end position="90"/>
    </location>
</feature>
<evidence type="ECO:0000313" key="3">
    <source>
        <dbReference type="Proteomes" id="UP001153954"/>
    </source>
</evidence>